<dbReference type="Gene3D" id="2.60.200.40">
    <property type="match status" value="1"/>
</dbReference>
<dbReference type="STRING" id="555088.DealDRAFT_2880"/>
<dbReference type="AlphaFoldDB" id="C0GK71"/>
<dbReference type="GO" id="GO:0016301">
    <property type="term" value="F:kinase activity"/>
    <property type="evidence" value="ECO:0007669"/>
    <property type="project" value="UniProtKB-KW"/>
</dbReference>
<comment type="cofactor">
    <cofactor evidence="1">
        <name>Mg(2+)</name>
        <dbReference type="ChEBI" id="CHEBI:18420"/>
    </cofactor>
</comment>
<evidence type="ECO:0000256" key="4">
    <source>
        <dbReference type="ARBA" id="ARBA00022741"/>
    </source>
</evidence>
<keyword evidence="7" id="KW-0443">Lipid metabolism</keyword>
<dbReference type="Pfam" id="PF19279">
    <property type="entry name" value="YegS_C"/>
    <property type="match status" value="1"/>
</dbReference>
<dbReference type="RefSeq" id="WP_008518710.1">
    <property type="nucleotide sequence ID" value="NZ_ACJM01000021.1"/>
</dbReference>
<comment type="caution">
    <text evidence="10">The sequence shown here is derived from an EMBL/GenBank/DDBJ whole genome shotgun (WGS) entry which is preliminary data.</text>
</comment>
<dbReference type="Gene3D" id="3.40.50.10330">
    <property type="entry name" value="Probable inorganic polyphosphate/atp-NAD kinase, domain 1"/>
    <property type="match status" value="1"/>
</dbReference>
<accession>C0GK71</accession>
<evidence type="ECO:0000256" key="7">
    <source>
        <dbReference type="ARBA" id="ARBA00023209"/>
    </source>
</evidence>
<keyword evidence="3" id="KW-0808">Transferase</keyword>
<dbReference type="InterPro" id="IPR045540">
    <property type="entry name" value="YegS/DAGK_C"/>
</dbReference>
<dbReference type="NCBIfam" id="TIGR00147">
    <property type="entry name" value="YegS/Rv2252/BmrU family lipid kinase"/>
    <property type="match status" value="1"/>
</dbReference>
<keyword evidence="7" id="KW-0594">Phospholipid biosynthesis</keyword>
<evidence type="ECO:0000256" key="2">
    <source>
        <dbReference type="ARBA" id="ARBA00005983"/>
    </source>
</evidence>
<dbReference type="GO" id="GO:0008654">
    <property type="term" value="P:phospholipid biosynthetic process"/>
    <property type="evidence" value="ECO:0007669"/>
    <property type="project" value="UniProtKB-KW"/>
</dbReference>
<dbReference type="InterPro" id="IPR005218">
    <property type="entry name" value="Diacylglycerol/lipid_kinase"/>
</dbReference>
<protein>
    <submittedName>
        <fullName evidence="10">Diacylglycerol kinase catalytic region</fullName>
    </submittedName>
</protein>
<dbReference type="PROSITE" id="PS50146">
    <property type="entry name" value="DAGK"/>
    <property type="match status" value="1"/>
</dbReference>
<evidence type="ECO:0000313" key="11">
    <source>
        <dbReference type="Proteomes" id="UP000006443"/>
    </source>
</evidence>
<gene>
    <name evidence="10" type="ORF">DealDRAFT_2880</name>
</gene>
<evidence type="ECO:0000313" key="10">
    <source>
        <dbReference type="EMBL" id="EEG76254.1"/>
    </source>
</evidence>
<dbReference type="EMBL" id="ACJM01000021">
    <property type="protein sequence ID" value="EEG76254.1"/>
    <property type="molecule type" value="Genomic_DNA"/>
</dbReference>
<dbReference type="Proteomes" id="UP000006443">
    <property type="component" value="Unassembled WGS sequence"/>
</dbReference>
<evidence type="ECO:0000256" key="3">
    <source>
        <dbReference type="ARBA" id="ARBA00022679"/>
    </source>
</evidence>
<evidence type="ECO:0000256" key="8">
    <source>
        <dbReference type="ARBA" id="ARBA00023264"/>
    </source>
</evidence>
<keyword evidence="7" id="KW-0444">Lipid biosynthesis</keyword>
<keyword evidence="6" id="KW-0067">ATP-binding</keyword>
<feature type="domain" description="DAGKc" evidence="9">
    <location>
        <begin position="1"/>
        <end position="133"/>
    </location>
</feature>
<dbReference type="InterPro" id="IPR001206">
    <property type="entry name" value="Diacylglycerol_kinase_cat_dom"/>
</dbReference>
<dbReference type="InterPro" id="IPR050187">
    <property type="entry name" value="Lipid_Phosphate_FormReg"/>
</dbReference>
<evidence type="ECO:0000256" key="5">
    <source>
        <dbReference type="ARBA" id="ARBA00022777"/>
    </source>
</evidence>
<sequence>MTAKVVLNPYSNRWNAKRRWPEAEAALKAAGVDFSLAVSDYHGQAVELARQAALEGFSPIIAAGGDGTIGEVVNGLALANGEEKVGRLGIMPLGTANDLVCNLGLPRDLPEAAKVIAAGSVQMLDVCKAGEKYFVNNSALGLEPYVSTIQQEIKWLKGIPRYLAAALKGIFANPKWEARVEWDDGYYEGPLTLISVGNAPRTGGLFFMAPHADPFDGKLTAVMVNKKTALGTLLLLPKAMSPKGTYIYAEGVQQIHTTRIRVRLKRLSPAHSDGELFPQEVDSLDYSILPGRLELLMPGGQV</sequence>
<evidence type="ECO:0000256" key="1">
    <source>
        <dbReference type="ARBA" id="ARBA00001946"/>
    </source>
</evidence>
<dbReference type="OrthoDB" id="142078at2"/>
<organism evidence="10 11">
    <name type="scientific">Dethiobacter alkaliphilus AHT 1</name>
    <dbReference type="NCBI Taxonomy" id="555088"/>
    <lineage>
        <taxon>Bacteria</taxon>
        <taxon>Bacillati</taxon>
        <taxon>Bacillota</taxon>
        <taxon>Dethiobacteria</taxon>
        <taxon>Dethiobacterales</taxon>
        <taxon>Dethiobacteraceae</taxon>
        <taxon>Dethiobacter</taxon>
    </lineage>
</organism>
<dbReference type="eggNOG" id="COG1597">
    <property type="taxonomic scope" value="Bacteria"/>
</dbReference>
<dbReference type="PANTHER" id="PTHR12358">
    <property type="entry name" value="SPHINGOSINE KINASE"/>
    <property type="match status" value="1"/>
</dbReference>
<proteinExistence type="inferred from homology"/>
<dbReference type="InterPro" id="IPR017438">
    <property type="entry name" value="ATP-NAD_kinase_N"/>
</dbReference>
<keyword evidence="8" id="KW-1208">Phospholipid metabolism</keyword>
<reference evidence="10 11" key="1">
    <citation type="submission" date="2009-02" db="EMBL/GenBank/DDBJ databases">
        <title>Sequencing of the draft genome and assembly of Dethiobacter alkaliphilus AHT 1.</title>
        <authorList>
            <consortium name="US DOE Joint Genome Institute (JGI-PGF)"/>
            <person name="Lucas S."/>
            <person name="Copeland A."/>
            <person name="Lapidus A."/>
            <person name="Glavina del Rio T."/>
            <person name="Dalin E."/>
            <person name="Tice H."/>
            <person name="Bruce D."/>
            <person name="Goodwin L."/>
            <person name="Pitluck S."/>
            <person name="Larimer F."/>
            <person name="Land M.L."/>
            <person name="Hauser L."/>
            <person name="Muyzer G."/>
        </authorList>
    </citation>
    <scope>NUCLEOTIDE SEQUENCE [LARGE SCALE GENOMIC DNA]</scope>
    <source>
        <strain evidence="10 11">AHT 1</strain>
    </source>
</reference>
<comment type="similarity">
    <text evidence="2">Belongs to the diacylglycerol/lipid kinase family.</text>
</comment>
<dbReference type="InterPro" id="IPR016064">
    <property type="entry name" value="NAD/diacylglycerol_kinase_sf"/>
</dbReference>
<name>C0GK71_DETAL</name>
<dbReference type="PANTHER" id="PTHR12358:SF54">
    <property type="entry name" value="SPHINGOSINE KINASE RELATED PROTEIN"/>
    <property type="match status" value="1"/>
</dbReference>
<dbReference type="GO" id="GO:0005524">
    <property type="term" value="F:ATP binding"/>
    <property type="evidence" value="ECO:0007669"/>
    <property type="project" value="UniProtKB-KW"/>
</dbReference>
<dbReference type="SMART" id="SM00046">
    <property type="entry name" value="DAGKc"/>
    <property type="match status" value="1"/>
</dbReference>
<evidence type="ECO:0000259" key="9">
    <source>
        <dbReference type="PROSITE" id="PS50146"/>
    </source>
</evidence>
<keyword evidence="4" id="KW-0547">Nucleotide-binding</keyword>
<dbReference type="SUPFAM" id="SSF111331">
    <property type="entry name" value="NAD kinase/diacylglycerol kinase-like"/>
    <property type="match status" value="1"/>
</dbReference>
<keyword evidence="11" id="KW-1185">Reference proteome</keyword>
<evidence type="ECO:0000256" key="6">
    <source>
        <dbReference type="ARBA" id="ARBA00022840"/>
    </source>
</evidence>
<dbReference type="Pfam" id="PF00781">
    <property type="entry name" value="DAGK_cat"/>
    <property type="match status" value="1"/>
</dbReference>
<keyword evidence="5 10" id="KW-0418">Kinase</keyword>